<dbReference type="InterPro" id="IPR001650">
    <property type="entry name" value="Helicase_C-like"/>
</dbReference>
<dbReference type="SUPFAM" id="SSF50249">
    <property type="entry name" value="Nucleic acid-binding proteins"/>
    <property type="match status" value="1"/>
</dbReference>
<dbReference type="PROSITE" id="PS51192">
    <property type="entry name" value="HELICASE_ATP_BIND_1"/>
    <property type="match status" value="1"/>
</dbReference>
<keyword evidence="5" id="KW-0067">ATP-binding</keyword>
<dbReference type="Pfam" id="PF00271">
    <property type="entry name" value="Helicase_C"/>
    <property type="match status" value="1"/>
</dbReference>
<keyword evidence="1" id="KW-0547">Nucleotide-binding</keyword>
<evidence type="ECO:0000256" key="5">
    <source>
        <dbReference type="ARBA" id="ARBA00022840"/>
    </source>
</evidence>
<keyword evidence="7" id="KW-0234">DNA repair</keyword>
<evidence type="ECO:0000313" key="11">
    <source>
        <dbReference type="Proteomes" id="UP000028504"/>
    </source>
</evidence>
<dbReference type="InterPro" id="IPR011545">
    <property type="entry name" value="DEAD/DEAH_box_helicase_dom"/>
</dbReference>
<dbReference type="InterPro" id="IPR014001">
    <property type="entry name" value="Helicase_ATP-bd"/>
</dbReference>
<dbReference type="SMART" id="SM00487">
    <property type="entry name" value="DEXDc"/>
    <property type="match status" value="1"/>
</dbReference>
<dbReference type="EMBL" id="CP008944">
    <property type="protein sequence ID" value="AIG64229.1"/>
    <property type="molecule type" value="Genomic_DNA"/>
</dbReference>
<sequence>MLGWTDERDLGELLPASLARALRRAFGYTKAHQLWAHLPRAYSFSGSAVDFEDVPAGENVTCVAEVINVTSRQLAPRGQKARARLISKVELASGSRRITATFFNSPWVQGALAPGTRAMFTGKLSFFRGTPQLQHPKFIPLTPSSARVPDAAARSGTKNPALSDADADVAALLAERDFVPIYPAASGITSWRILHAVKLLIDATPHIDEPLGYQPAGMIGFDQAVREVHLPGPDGPDPARQRLKFNEAFTLACVTALRRAANARHKAPRAAATPGGWADQLARNLGFGLTEGQQSAIAEISADLDSTRPMSRLLQGEVGSGKTLVALAAMLQVIESGHQCAFLAPTEVLATQHARSLRATLERAGLGQVTVVLVTGHMPVAEKREALLAVVSGDADIVVGTHALIQDSVEFFRLGLAVVDEQHRFGVEQRDRLRLKGGHPHLLVMTATPIPRTIAMTVFGDLEVSTLRELPHGRRDVRSFVVPSTRKKWVARVPQRIREEVAAGGQAYVVAPRIDGIGGVLELAEQLRGGALADLKVAVLHGRMRAEEKERVMADFAAGRTDVLVATTVIEVGVDVPNATVMLITGAENFGVSQIHQLRGRVGRGEKPGVCFLYTESEDPQALARLGQVAATTDGFALAELDLEVRSEGNILGAEQSGRGVARLLDMRADVDVIDQAGREAAALVQRDPERARRLVAEIAPDAQEFIEKS</sequence>
<keyword evidence="4 10" id="KW-0347">Helicase</keyword>
<feature type="domain" description="Helicase C-terminal" evidence="9">
    <location>
        <begin position="485"/>
        <end position="649"/>
    </location>
</feature>
<dbReference type="GO" id="GO:0004386">
    <property type="term" value="F:helicase activity"/>
    <property type="evidence" value="ECO:0007669"/>
    <property type="project" value="UniProtKB-KW"/>
</dbReference>
<accession>A0ABN4DFR2</accession>
<name>A0ABN4DFR2_9CORY</name>
<dbReference type="Pfam" id="PF00270">
    <property type="entry name" value="DEAD"/>
    <property type="match status" value="1"/>
</dbReference>
<evidence type="ECO:0000313" key="10">
    <source>
        <dbReference type="EMBL" id="AIG64229.1"/>
    </source>
</evidence>
<evidence type="ECO:0000256" key="3">
    <source>
        <dbReference type="ARBA" id="ARBA00022801"/>
    </source>
</evidence>
<evidence type="ECO:0000256" key="4">
    <source>
        <dbReference type="ARBA" id="ARBA00022806"/>
    </source>
</evidence>
<proteinExistence type="predicted"/>
<keyword evidence="2" id="KW-0227">DNA damage</keyword>
<keyword evidence="3" id="KW-0378">Hydrolase</keyword>
<dbReference type="InterPro" id="IPR027417">
    <property type="entry name" value="P-loop_NTPase"/>
</dbReference>
<reference evidence="10 11" key="1">
    <citation type="submission" date="2014-07" db="EMBL/GenBank/DDBJ databases">
        <title>Complete genome sequence of Corynebacterium atypicum DSM 44849: identifiction of the mycolic acid biosynthesis genes.</title>
        <authorList>
            <person name="Tippelt A."/>
            <person name="Mollmann S."/>
            <person name="Albersmeier A."/>
            <person name="Jaenicke S."/>
            <person name="Ruckert C."/>
            <person name="Tauch A."/>
        </authorList>
    </citation>
    <scope>NUCLEOTIDE SEQUENCE [LARGE SCALE GENOMIC DNA]</scope>
    <source>
        <strain evidence="10 11">R2070</strain>
    </source>
</reference>
<dbReference type="CDD" id="cd04488">
    <property type="entry name" value="RecG_wedge_OBF"/>
    <property type="match status" value="1"/>
</dbReference>
<dbReference type="RefSeq" id="WP_038605685.1">
    <property type="nucleotide sequence ID" value="NZ_CP008944.1"/>
</dbReference>
<dbReference type="Proteomes" id="UP000028504">
    <property type="component" value="Chromosome"/>
</dbReference>
<keyword evidence="6" id="KW-0238">DNA-binding</keyword>
<dbReference type="Gene3D" id="2.40.50.140">
    <property type="entry name" value="Nucleic acid-binding proteins"/>
    <property type="match status" value="1"/>
</dbReference>
<dbReference type="InterPro" id="IPR047112">
    <property type="entry name" value="RecG/Mfd"/>
</dbReference>
<dbReference type="PROSITE" id="PS51194">
    <property type="entry name" value="HELICASE_CTER"/>
    <property type="match status" value="1"/>
</dbReference>
<dbReference type="PANTHER" id="PTHR47964">
    <property type="entry name" value="ATP-DEPENDENT DNA HELICASE HOMOLOG RECG, CHLOROPLASTIC"/>
    <property type="match status" value="1"/>
</dbReference>
<keyword evidence="11" id="KW-1185">Reference proteome</keyword>
<feature type="domain" description="Helicase ATP-binding" evidence="8">
    <location>
        <begin position="303"/>
        <end position="467"/>
    </location>
</feature>
<evidence type="ECO:0000256" key="1">
    <source>
        <dbReference type="ARBA" id="ARBA00022741"/>
    </source>
</evidence>
<dbReference type="PANTHER" id="PTHR47964:SF1">
    <property type="entry name" value="ATP-DEPENDENT DNA HELICASE HOMOLOG RECG, CHLOROPLASTIC"/>
    <property type="match status" value="1"/>
</dbReference>
<dbReference type="Gene3D" id="3.40.50.300">
    <property type="entry name" value="P-loop containing nucleotide triphosphate hydrolases"/>
    <property type="match status" value="2"/>
</dbReference>
<dbReference type="CDD" id="cd17992">
    <property type="entry name" value="DEXHc_RecG"/>
    <property type="match status" value="1"/>
</dbReference>
<dbReference type="SUPFAM" id="SSF52540">
    <property type="entry name" value="P-loop containing nucleoside triphosphate hydrolases"/>
    <property type="match status" value="2"/>
</dbReference>
<protein>
    <submittedName>
        <fullName evidence="10">ATP-dependent DNA helicase</fullName>
    </submittedName>
</protein>
<dbReference type="SMART" id="SM00490">
    <property type="entry name" value="HELICc"/>
    <property type="match status" value="1"/>
</dbReference>
<evidence type="ECO:0000256" key="6">
    <source>
        <dbReference type="ARBA" id="ARBA00023125"/>
    </source>
</evidence>
<gene>
    <name evidence="10" type="ORF">CATYP_05915</name>
</gene>
<organism evidence="10 11">
    <name type="scientific">Corynebacterium atypicum</name>
    <dbReference type="NCBI Taxonomy" id="191610"/>
    <lineage>
        <taxon>Bacteria</taxon>
        <taxon>Bacillati</taxon>
        <taxon>Actinomycetota</taxon>
        <taxon>Actinomycetes</taxon>
        <taxon>Mycobacteriales</taxon>
        <taxon>Corynebacteriaceae</taxon>
        <taxon>Corynebacterium</taxon>
    </lineage>
</organism>
<evidence type="ECO:0000256" key="2">
    <source>
        <dbReference type="ARBA" id="ARBA00022763"/>
    </source>
</evidence>
<evidence type="ECO:0000259" key="8">
    <source>
        <dbReference type="PROSITE" id="PS51192"/>
    </source>
</evidence>
<dbReference type="InterPro" id="IPR012340">
    <property type="entry name" value="NA-bd_OB-fold"/>
</dbReference>
<evidence type="ECO:0000256" key="7">
    <source>
        <dbReference type="ARBA" id="ARBA00023204"/>
    </source>
</evidence>
<evidence type="ECO:0000259" key="9">
    <source>
        <dbReference type="PROSITE" id="PS51194"/>
    </source>
</evidence>